<dbReference type="AlphaFoldDB" id="A0AAN7DEM9"/>
<accession>A0AAN7DEM9</accession>
<dbReference type="RefSeq" id="XP_064682712.1">
    <property type="nucleotide sequence ID" value="XM_064830210.1"/>
</dbReference>
<evidence type="ECO:0000313" key="2">
    <source>
        <dbReference type="EMBL" id="KAK4516046.1"/>
    </source>
</evidence>
<sequence length="93" mass="9488">MIASLISISVSCFFNLCLVSGVARSLIFYAGVADGIASGVAAGVAADVADGVADGVAAASLVSFGLLFVVYAPSLVFLRWLRILRSICGCGKW</sequence>
<proteinExistence type="predicted"/>
<dbReference type="GO" id="GO:0050113">
    <property type="term" value="F:inositol oxygenase activity"/>
    <property type="evidence" value="ECO:0007669"/>
    <property type="project" value="UniProtKB-EC"/>
</dbReference>
<keyword evidence="1" id="KW-0472">Membrane</keyword>
<keyword evidence="2" id="KW-0560">Oxidoreductase</keyword>
<comment type="caution">
    <text evidence="2">The sequence shown here is derived from an EMBL/GenBank/DDBJ whole genome shotgun (WGS) entry which is preliminary data.</text>
</comment>
<dbReference type="EMBL" id="JASEJX010000014">
    <property type="protein sequence ID" value="KAK4516046.1"/>
    <property type="molecule type" value="Genomic_DNA"/>
</dbReference>
<protein>
    <submittedName>
        <fullName evidence="2">Inositol oxygenase (Myo-inositol oxygenase)</fullName>
        <ecNumber evidence="2">1.13.99.1</ecNumber>
    </submittedName>
</protein>
<keyword evidence="1" id="KW-0812">Transmembrane</keyword>
<keyword evidence="1" id="KW-1133">Transmembrane helix</keyword>
<evidence type="ECO:0000256" key="1">
    <source>
        <dbReference type="SAM" id="Phobius"/>
    </source>
</evidence>
<dbReference type="Proteomes" id="UP001304243">
    <property type="component" value="Unassembled WGS sequence"/>
</dbReference>
<feature type="transmembrane region" description="Helical" evidence="1">
    <location>
        <begin position="52"/>
        <end position="78"/>
    </location>
</feature>
<gene>
    <name evidence="2" type="ORF">ATC70_011007</name>
</gene>
<dbReference type="GeneID" id="89954693"/>
<keyword evidence="3" id="KW-1185">Reference proteome</keyword>
<dbReference type="EC" id="1.13.99.1" evidence="2"/>
<organism evidence="2 3">
    <name type="scientific">Mucor velutinosus</name>
    <dbReference type="NCBI Taxonomy" id="708070"/>
    <lineage>
        <taxon>Eukaryota</taxon>
        <taxon>Fungi</taxon>
        <taxon>Fungi incertae sedis</taxon>
        <taxon>Mucoromycota</taxon>
        <taxon>Mucoromycotina</taxon>
        <taxon>Mucoromycetes</taxon>
        <taxon>Mucorales</taxon>
        <taxon>Mucorineae</taxon>
        <taxon>Mucoraceae</taxon>
        <taxon>Mucor</taxon>
    </lineage>
</organism>
<evidence type="ECO:0000313" key="3">
    <source>
        <dbReference type="Proteomes" id="UP001304243"/>
    </source>
</evidence>
<reference evidence="2 3" key="1">
    <citation type="submission" date="2022-11" db="EMBL/GenBank/DDBJ databases">
        <title>Mucor velutinosus strain NIH1002 WGS.</title>
        <authorList>
            <person name="Subramanian P."/>
            <person name="Mullikin J.C."/>
            <person name="Segre J.A."/>
            <person name="Zelazny A.M."/>
        </authorList>
    </citation>
    <scope>NUCLEOTIDE SEQUENCE [LARGE SCALE GENOMIC DNA]</scope>
    <source>
        <strain evidence="2 3">NIH1002</strain>
    </source>
</reference>
<feature type="transmembrane region" description="Helical" evidence="1">
    <location>
        <begin position="12"/>
        <end position="32"/>
    </location>
</feature>
<name>A0AAN7DEM9_9FUNG</name>